<accession>H3BXV5</accession>
<keyword evidence="2" id="KW-1185">Reference proteome</keyword>
<reference evidence="1" key="2">
    <citation type="submission" date="2025-08" db="UniProtKB">
        <authorList>
            <consortium name="Ensembl"/>
        </authorList>
    </citation>
    <scope>IDENTIFICATION</scope>
</reference>
<proteinExistence type="predicted"/>
<reference evidence="2" key="1">
    <citation type="journal article" date="2004" name="Nature">
        <title>Genome duplication in the teleost fish Tetraodon nigroviridis reveals the early vertebrate proto-karyotype.</title>
        <authorList>
            <person name="Jaillon O."/>
            <person name="Aury J.-M."/>
            <person name="Brunet F."/>
            <person name="Petit J.-L."/>
            <person name="Stange-Thomann N."/>
            <person name="Mauceli E."/>
            <person name="Bouneau L."/>
            <person name="Fischer C."/>
            <person name="Ozouf-Costaz C."/>
            <person name="Bernot A."/>
            <person name="Nicaud S."/>
            <person name="Jaffe D."/>
            <person name="Fisher S."/>
            <person name="Lutfalla G."/>
            <person name="Dossat C."/>
            <person name="Segurens B."/>
            <person name="Dasilva C."/>
            <person name="Salanoubat M."/>
            <person name="Levy M."/>
            <person name="Boudet N."/>
            <person name="Castellano S."/>
            <person name="Anthouard V."/>
            <person name="Jubin C."/>
            <person name="Castelli V."/>
            <person name="Katinka M."/>
            <person name="Vacherie B."/>
            <person name="Biemont C."/>
            <person name="Skalli Z."/>
            <person name="Cattolico L."/>
            <person name="Poulain J."/>
            <person name="De Berardinis V."/>
            <person name="Cruaud C."/>
            <person name="Duprat S."/>
            <person name="Brottier P."/>
            <person name="Coutanceau J.-P."/>
            <person name="Gouzy J."/>
            <person name="Parra G."/>
            <person name="Lardier G."/>
            <person name="Chapple C."/>
            <person name="McKernan K.J."/>
            <person name="McEwan P."/>
            <person name="Bosak S."/>
            <person name="Kellis M."/>
            <person name="Volff J.-N."/>
            <person name="Guigo R."/>
            <person name="Zody M.C."/>
            <person name="Mesirov J."/>
            <person name="Lindblad-Toh K."/>
            <person name="Birren B."/>
            <person name="Nusbaum C."/>
            <person name="Kahn D."/>
            <person name="Robinson-Rechavi M."/>
            <person name="Laudet V."/>
            <person name="Schachter V."/>
            <person name="Quetier F."/>
            <person name="Saurin W."/>
            <person name="Scarpelli C."/>
            <person name="Wincker P."/>
            <person name="Lander E.S."/>
            <person name="Weissenbach J."/>
            <person name="Roest Crollius H."/>
        </authorList>
    </citation>
    <scope>NUCLEOTIDE SEQUENCE [LARGE SCALE GENOMIC DNA]</scope>
</reference>
<dbReference type="HOGENOM" id="CLU_1859915_0_0_1"/>
<dbReference type="GeneTree" id="ENSGT00500000045998"/>
<dbReference type="AlphaFoldDB" id="H3BXV5"/>
<sequence length="138" mass="15192">LIFGDGIQVSVHPKDPLVLQPTLFILNPLPPAEPVDVCLAAHFSPRQGEMVVNGLKQETSGAVMSHRHGSFFFAGFNRTIKDCKLQESSVSVDPAGKDQGTDPELWTVTRRNLLLLQMNMLRVLLTKTVSLSTIVTIR</sequence>
<evidence type="ECO:0000313" key="2">
    <source>
        <dbReference type="Proteomes" id="UP000007303"/>
    </source>
</evidence>
<dbReference type="Proteomes" id="UP000007303">
    <property type="component" value="Unassembled WGS sequence"/>
</dbReference>
<name>H3BXV5_TETNG</name>
<reference evidence="1" key="3">
    <citation type="submission" date="2025-09" db="UniProtKB">
        <authorList>
            <consortium name="Ensembl"/>
        </authorList>
    </citation>
    <scope>IDENTIFICATION</scope>
</reference>
<organism evidence="1 2">
    <name type="scientific">Tetraodon nigroviridis</name>
    <name type="common">Spotted green pufferfish</name>
    <name type="synonym">Chelonodon nigroviridis</name>
    <dbReference type="NCBI Taxonomy" id="99883"/>
    <lineage>
        <taxon>Eukaryota</taxon>
        <taxon>Metazoa</taxon>
        <taxon>Chordata</taxon>
        <taxon>Craniata</taxon>
        <taxon>Vertebrata</taxon>
        <taxon>Euteleostomi</taxon>
        <taxon>Actinopterygii</taxon>
        <taxon>Neopterygii</taxon>
        <taxon>Teleostei</taxon>
        <taxon>Neoteleostei</taxon>
        <taxon>Acanthomorphata</taxon>
        <taxon>Eupercaria</taxon>
        <taxon>Tetraodontiformes</taxon>
        <taxon>Tetradontoidea</taxon>
        <taxon>Tetraodontidae</taxon>
        <taxon>Tetraodon</taxon>
    </lineage>
</organism>
<protein>
    <submittedName>
        <fullName evidence="1">Uncharacterized protein</fullName>
    </submittedName>
</protein>
<dbReference type="Ensembl" id="ENSTNIT00000002718.1">
    <property type="protein sequence ID" value="ENSTNIP00000000818.1"/>
    <property type="gene ID" value="ENSTNIG00000001271.1"/>
</dbReference>
<dbReference type="InParanoid" id="H3BXV5"/>
<evidence type="ECO:0000313" key="1">
    <source>
        <dbReference type="Ensembl" id="ENSTNIP00000000818.1"/>
    </source>
</evidence>